<dbReference type="PANTHER" id="PTHR35400">
    <property type="entry name" value="SLR1083 PROTEIN"/>
    <property type="match status" value="1"/>
</dbReference>
<reference evidence="2 3" key="1">
    <citation type="submission" date="2019-03" db="EMBL/GenBank/DDBJ databases">
        <title>Genomic Encyclopedia of Type Strains, Phase IV (KMG-IV): sequencing the most valuable type-strain genomes for metagenomic binning, comparative biology and taxonomic classification.</title>
        <authorList>
            <person name="Goeker M."/>
        </authorList>
    </citation>
    <scope>NUCLEOTIDE SEQUENCE [LARGE SCALE GENOMIC DNA]</scope>
    <source>
        <strain evidence="2 3">DSM 45934</strain>
    </source>
</reference>
<evidence type="ECO:0000313" key="2">
    <source>
        <dbReference type="EMBL" id="TCO64820.1"/>
    </source>
</evidence>
<comment type="caution">
    <text evidence="2">The sequence shown here is derived from an EMBL/GenBank/DDBJ whole genome shotgun (WGS) entry which is preliminary data.</text>
</comment>
<name>A0A4V6NP33_9PSEU</name>
<dbReference type="InterPro" id="IPR012296">
    <property type="entry name" value="Nuclease_put_TT1808"/>
</dbReference>
<dbReference type="PANTHER" id="PTHR35400:SF3">
    <property type="entry name" value="SLL1072 PROTEIN"/>
    <property type="match status" value="1"/>
</dbReference>
<accession>A0A4V6NP33</accession>
<protein>
    <submittedName>
        <fullName evidence="2">Uma2 family endonuclease</fullName>
    </submittedName>
</protein>
<dbReference type="InterPro" id="IPR011335">
    <property type="entry name" value="Restrct_endonuc-II-like"/>
</dbReference>
<dbReference type="Gene3D" id="3.90.1570.10">
    <property type="entry name" value="tt1808, chain A"/>
    <property type="match status" value="1"/>
</dbReference>
<organism evidence="2 3">
    <name type="scientific">Actinocrispum wychmicini</name>
    <dbReference type="NCBI Taxonomy" id="1213861"/>
    <lineage>
        <taxon>Bacteria</taxon>
        <taxon>Bacillati</taxon>
        <taxon>Actinomycetota</taxon>
        <taxon>Actinomycetes</taxon>
        <taxon>Pseudonocardiales</taxon>
        <taxon>Pseudonocardiaceae</taxon>
        <taxon>Actinocrispum</taxon>
    </lineage>
</organism>
<gene>
    <name evidence="2" type="ORF">EV192_101604</name>
</gene>
<dbReference type="AlphaFoldDB" id="A0A4V6NP33"/>
<feature type="domain" description="Putative restriction endonuclease" evidence="1">
    <location>
        <begin position="33"/>
        <end position="194"/>
    </location>
</feature>
<keyword evidence="2" id="KW-0255">Endonuclease</keyword>
<keyword evidence="2" id="KW-0378">Hydrolase</keyword>
<keyword evidence="3" id="KW-1185">Reference proteome</keyword>
<evidence type="ECO:0000313" key="3">
    <source>
        <dbReference type="Proteomes" id="UP000295680"/>
    </source>
</evidence>
<dbReference type="Pfam" id="PF05685">
    <property type="entry name" value="Uma2"/>
    <property type="match status" value="1"/>
</dbReference>
<keyword evidence="2" id="KW-0540">Nuclease</keyword>
<dbReference type="EMBL" id="SLWS01000001">
    <property type="protein sequence ID" value="TCO64820.1"/>
    <property type="molecule type" value="Genomic_DNA"/>
</dbReference>
<dbReference type="InterPro" id="IPR008538">
    <property type="entry name" value="Uma2"/>
</dbReference>
<dbReference type="SUPFAM" id="SSF52980">
    <property type="entry name" value="Restriction endonuclease-like"/>
    <property type="match status" value="1"/>
</dbReference>
<dbReference type="GO" id="GO:0004519">
    <property type="term" value="F:endonuclease activity"/>
    <property type="evidence" value="ECO:0007669"/>
    <property type="project" value="UniProtKB-KW"/>
</dbReference>
<dbReference type="CDD" id="cd06260">
    <property type="entry name" value="DUF820-like"/>
    <property type="match status" value="1"/>
</dbReference>
<dbReference type="Proteomes" id="UP000295680">
    <property type="component" value="Unassembled WGS sequence"/>
</dbReference>
<sequence length="205" mass="22640">MITGATRDTVELMRGPFDPLVELHGVWTTDLAERYLPIEGMPPAKYECVDGKLILTPYEAAPNSYAAMKLGHLVRNAVETAGLRLYGTINLRFTPQRWIQPDFAVVHTPADGVWVEATDVELVGELVSPSSRTRDRIDKPDICAAAGIPYYLAAEVSLRDKFAVARLQRLTSDGYQLVASAQVGELFEVSEPFAMSFDPVELLDL</sequence>
<evidence type="ECO:0000259" key="1">
    <source>
        <dbReference type="Pfam" id="PF05685"/>
    </source>
</evidence>
<proteinExistence type="predicted"/>